<organism evidence="1 2">
    <name type="scientific">Pseudarthrobacter enclensis</name>
    <dbReference type="NCBI Taxonomy" id="993070"/>
    <lineage>
        <taxon>Bacteria</taxon>
        <taxon>Bacillati</taxon>
        <taxon>Actinomycetota</taxon>
        <taxon>Actinomycetes</taxon>
        <taxon>Micrococcales</taxon>
        <taxon>Micrococcaceae</taxon>
        <taxon>Pseudarthrobacter</taxon>
    </lineage>
</organism>
<dbReference type="EMBL" id="JAUSRE010000022">
    <property type="protein sequence ID" value="MDP9890043.1"/>
    <property type="molecule type" value="Genomic_DNA"/>
</dbReference>
<comment type="caution">
    <text evidence="1">The sequence shown here is derived from an EMBL/GenBank/DDBJ whole genome shotgun (WGS) entry which is preliminary data.</text>
</comment>
<name>A0ABT9RXR5_9MICC</name>
<reference evidence="1 2" key="1">
    <citation type="submission" date="2023-07" db="EMBL/GenBank/DDBJ databases">
        <title>Sorghum-associated microbial communities from plants grown in Nebraska, USA.</title>
        <authorList>
            <person name="Schachtman D."/>
        </authorList>
    </citation>
    <scope>NUCLEOTIDE SEQUENCE [LARGE SCALE GENOMIC DNA]</scope>
    <source>
        <strain evidence="1 2">CC222</strain>
    </source>
</reference>
<evidence type="ECO:0000313" key="1">
    <source>
        <dbReference type="EMBL" id="MDP9890043.1"/>
    </source>
</evidence>
<accession>A0ABT9RXR5</accession>
<dbReference type="RefSeq" id="WP_306971307.1">
    <property type="nucleotide sequence ID" value="NZ_JAUSRE010000022.1"/>
</dbReference>
<keyword evidence="2" id="KW-1185">Reference proteome</keyword>
<gene>
    <name evidence="1" type="ORF">J2X98_003655</name>
</gene>
<evidence type="ECO:0000313" key="2">
    <source>
        <dbReference type="Proteomes" id="UP001226577"/>
    </source>
</evidence>
<proteinExistence type="predicted"/>
<sequence>MQSPDLTHISAITYRPAADTAPAGSDTAAEAHLAHAAAAYPPAAAGPADLTWASETTRDVLDS</sequence>
<dbReference type="Proteomes" id="UP001226577">
    <property type="component" value="Unassembled WGS sequence"/>
</dbReference>
<protein>
    <submittedName>
        <fullName evidence="1">Uncharacterized protein</fullName>
    </submittedName>
</protein>